<dbReference type="GO" id="GO:0005634">
    <property type="term" value="C:nucleus"/>
    <property type="evidence" value="ECO:0007669"/>
    <property type="project" value="TreeGrafter"/>
</dbReference>
<comment type="caution">
    <text evidence="2">The sequence shown here is derived from an EMBL/GenBank/DDBJ whole genome shotgun (WGS) entry which is preliminary data.</text>
</comment>
<keyword evidence="3" id="KW-1185">Reference proteome</keyword>
<dbReference type="AlphaFoldDB" id="A0A9W8N3N5"/>
<proteinExistence type="predicted"/>
<dbReference type="PANTHER" id="PTHR13384">
    <property type="entry name" value="G PATCH DOMAIN-CONTAINING PROTEIN 1"/>
    <property type="match status" value="1"/>
</dbReference>
<evidence type="ECO:0000313" key="3">
    <source>
        <dbReference type="Proteomes" id="UP001148614"/>
    </source>
</evidence>
<evidence type="ECO:0000313" key="2">
    <source>
        <dbReference type="EMBL" id="KAJ3553082.1"/>
    </source>
</evidence>
<evidence type="ECO:0000256" key="1">
    <source>
        <dbReference type="SAM" id="MobiDB-lite"/>
    </source>
</evidence>
<dbReference type="EMBL" id="JANPWZ010003353">
    <property type="protein sequence ID" value="KAJ3553082.1"/>
    <property type="molecule type" value="Genomic_DNA"/>
</dbReference>
<gene>
    <name evidence="2" type="ORF">NPX13_g10964</name>
</gene>
<dbReference type="VEuPathDB" id="FungiDB:F4678DRAFT_204487"/>
<dbReference type="GO" id="GO:0003723">
    <property type="term" value="F:RNA binding"/>
    <property type="evidence" value="ECO:0007669"/>
    <property type="project" value="TreeGrafter"/>
</dbReference>
<name>A0A9W8N3N5_9PEZI</name>
<feature type="compositionally biased region" description="Low complexity" evidence="1">
    <location>
        <begin position="70"/>
        <end position="93"/>
    </location>
</feature>
<feature type="region of interest" description="Disordered" evidence="1">
    <location>
        <begin position="69"/>
        <end position="98"/>
    </location>
</feature>
<feature type="region of interest" description="Disordered" evidence="1">
    <location>
        <begin position="26"/>
        <end position="48"/>
    </location>
</feature>
<protein>
    <submittedName>
        <fullName evidence="2">Uncharacterized protein</fullName>
    </submittedName>
</protein>
<dbReference type="Proteomes" id="UP001148614">
    <property type="component" value="Unassembled WGS sequence"/>
</dbReference>
<dbReference type="PANTHER" id="PTHR13384:SF19">
    <property type="entry name" value="G PATCH DOMAIN-CONTAINING PROTEIN 1"/>
    <property type="match status" value="1"/>
</dbReference>
<sequence>MTRIVTDFYPTRLLCKRFNVRPPAHVQPDVEAETSTTKSASMTSSAGTGVFSEGAVTLDELMRQAQAAANLDNNISNGNNNNNNNNNNKGGQNIVAATSNRPDTVPAQAPVVVDADVNDALEGKRAQEEVLKAIFGDSSDEDED</sequence>
<accession>A0A9W8N3N5</accession>
<organism evidence="2 3">
    <name type="scientific">Xylaria arbuscula</name>
    <dbReference type="NCBI Taxonomy" id="114810"/>
    <lineage>
        <taxon>Eukaryota</taxon>
        <taxon>Fungi</taxon>
        <taxon>Dikarya</taxon>
        <taxon>Ascomycota</taxon>
        <taxon>Pezizomycotina</taxon>
        <taxon>Sordariomycetes</taxon>
        <taxon>Xylariomycetidae</taxon>
        <taxon>Xylariales</taxon>
        <taxon>Xylariaceae</taxon>
        <taxon>Xylaria</taxon>
    </lineage>
</organism>
<reference evidence="2" key="1">
    <citation type="submission" date="2022-07" db="EMBL/GenBank/DDBJ databases">
        <title>Genome Sequence of Xylaria arbuscula.</title>
        <authorList>
            <person name="Buettner E."/>
        </authorList>
    </citation>
    <scope>NUCLEOTIDE SEQUENCE</scope>
    <source>
        <strain evidence="2">VT107</strain>
    </source>
</reference>
<feature type="compositionally biased region" description="Low complexity" evidence="1">
    <location>
        <begin position="34"/>
        <end position="48"/>
    </location>
</feature>